<dbReference type="SMART" id="SM00363">
    <property type="entry name" value="S4"/>
    <property type="match status" value="1"/>
</dbReference>
<dbReference type="Gene3D" id="3.30.70.580">
    <property type="entry name" value="Pseudouridine synthase I, catalytic domain, N-terminal subdomain"/>
    <property type="match status" value="1"/>
</dbReference>
<dbReference type="Gene3D" id="3.30.70.1560">
    <property type="entry name" value="Alpha-L RNA-binding motif"/>
    <property type="match status" value="1"/>
</dbReference>
<dbReference type="InterPro" id="IPR050343">
    <property type="entry name" value="RsuA_PseudoU_synthase"/>
</dbReference>
<evidence type="ECO:0000256" key="1">
    <source>
        <dbReference type="ARBA" id="ARBA00008348"/>
    </source>
</evidence>
<dbReference type="InterPro" id="IPR036986">
    <property type="entry name" value="S4_RNA-bd_sf"/>
</dbReference>
<dbReference type="PANTHER" id="PTHR47683">
    <property type="entry name" value="PSEUDOURIDINE SYNTHASE FAMILY PROTEIN-RELATED"/>
    <property type="match status" value="1"/>
</dbReference>
<proteinExistence type="inferred from homology"/>
<reference evidence="8" key="1">
    <citation type="journal article" date="2015" name="Genome Announc.">
        <title>Draft Genome Sequence of an Anaerobic Ammonium-Oxidizing Bacterium, "Candidatus Brocadia sinica".</title>
        <authorList>
            <person name="Oshiki M."/>
            <person name="Shinyako-Hata K."/>
            <person name="Satoh H."/>
            <person name="Okabe S."/>
        </authorList>
    </citation>
    <scope>NUCLEOTIDE SEQUENCE [LARGE SCALE GENOMIC DNA]</scope>
    <source>
        <strain evidence="8">JPN1</strain>
    </source>
</reference>
<feature type="region of interest" description="Disordered" evidence="5">
    <location>
        <begin position="242"/>
        <end position="268"/>
    </location>
</feature>
<dbReference type="InterPro" id="IPR020103">
    <property type="entry name" value="PsdUridine_synth_cat_dom_sf"/>
</dbReference>
<dbReference type="Pfam" id="PF00849">
    <property type="entry name" value="PseudoU_synth_2"/>
    <property type="match status" value="1"/>
</dbReference>
<protein>
    <recommendedName>
        <fullName evidence="4">Pseudouridine synthase</fullName>
        <ecNumber evidence="4">5.4.99.-</ecNumber>
    </recommendedName>
</protein>
<organism evidence="7 8">
    <name type="scientific">Candidatus Brocadia sinica JPN1</name>
    <dbReference type="NCBI Taxonomy" id="1197129"/>
    <lineage>
        <taxon>Bacteria</taxon>
        <taxon>Pseudomonadati</taxon>
        <taxon>Planctomycetota</taxon>
        <taxon>Candidatus Brocadiia</taxon>
        <taxon>Candidatus Brocadiales</taxon>
        <taxon>Candidatus Brocadiaceae</taxon>
        <taxon>Candidatus Brocadia</taxon>
    </lineage>
</organism>
<dbReference type="InterPro" id="IPR020094">
    <property type="entry name" value="TruA/RsuA/RluB/E/F_N"/>
</dbReference>
<dbReference type="PANTHER" id="PTHR47683:SF2">
    <property type="entry name" value="RNA-BINDING S4 DOMAIN-CONTAINING PROTEIN"/>
    <property type="match status" value="1"/>
</dbReference>
<dbReference type="CDD" id="cd02870">
    <property type="entry name" value="PseudoU_synth_RsuA_like"/>
    <property type="match status" value="1"/>
</dbReference>
<dbReference type="Proteomes" id="UP000032309">
    <property type="component" value="Unassembled WGS sequence"/>
</dbReference>
<dbReference type="InterPro" id="IPR042092">
    <property type="entry name" value="PsdUridine_s_RsuA/RluB/E/F_cat"/>
</dbReference>
<keyword evidence="2 4" id="KW-0413">Isomerase</keyword>
<keyword evidence="8" id="KW-1185">Reference proteome</keyword>
<dbReference type="InterPro" id="IPR018496">
    <property type="entry name" value="PsdUridine_synth_RsuA/RluB_CS"/>
</dbReference>
<sequence length="268" mass="30634">MLERLQKILAEAGVGSRRECEKIITAGRVTVDGKRIASLGTTVDAEKSEIRCDGSLIQKQRKIYFLLNKPRGYVCTNRDELDRLKAVDIIKNVTQRIYTIGRLDKESEGLIILTNDGDLANTLSHPKHEVRKTYFVEVDGYLTDAAIKALESGVWLSFGKTRPVRVQNVRRGRQRSRFEMVLKEGRNREIRRMLVDCNYKVRILRRIKIGNLHDPALKIGKYRKLADHEVARLYAIAKRVDAKDTGNSSPPDVQRTQRGHRVETGKDL</sequence>
<dbReference type="SUPFAM" id="SSF55120">
    <property type="entry name" value="Pseudouridine synthase"/>
    <property type="match status" value="1"/>
</dbReference>
<dbReference type="InterPro" id="IPR002942">
    <property type="entry name" value="S4_RNA-bd"/>
</dbReference>
<dbReference type="EC" id="5.4.99.-" evidence="4"/>
<evidence type="ECO:0000313" key="7">
    <source>
        <dbReference type="EMBL" id="GAN34500.1"/>
    </source>
</evidence>
<dbReference type="InterPro" id="IPR006145">
    <property type="entry name" value="PsdUridine_synth_RsuA/RluA"/>
</dbReference>
<gene>
    <name evidence="7" type="ORF">BROSI_A3037</name>
</gene>
<dbReference type="RefSeq" id="WP_052564500.1">
    <property type="nucleotide sequence ID" value="NZ_BAFN01000001.1"/>
</dbReference>
<comment type="similarity">
    <text evidence="1 4">Belongs to the pseudouridine synthase RsuA family.</text>
</comment>
<dbReference type="Gene3D" id="3.10.290.10">
    <property type="entry name" value="RNA-binding S4 domain"/>
    <property type="match status" value="1"/>
</dbReference>
<evidence type="ECO:0000256" key="4">
    <source>
        <dbReference type="RuleBase" id="RU003887"/>
    </source>
</evidence>
<evidence type="ECO:0000259" key="6">
    <source>
        <dbReference type="SMART" id="SM00363"/>
    </source>
</evidence>
<dbReference type="EMBL" id="BAFN01000001">
    <property type="protein sequence ID" value="GAN34500.1"/>
    <property type="molecule type" value="Genomic_DNA"/>
</dbReference>
<dbReference type="NCBIfam" id="TIGR00093">
    <property type="entry name" value="pseudouridine synthase"/>
    <property type="match status" value="1"/>
</dbReference>
<name>A0ABQ0K196_9BACT</name>
<evidence type="ECO:0000256" key="2">
    <source>
        <dbReference type="ARBA" id="ARBA00023235"/>
    </source>
</evidence>
<dbReference type="CDD" id="cd00165">
    <property type="entry name" value="S4"/>
    <property type="match status" value="1"/>
</dbReference>
<dbReference type="InterPro" id="IPR000748">
    <property type="entry name" value="PsdUridine_synth_RsuA/RluB/E/F"/>
</dbReference>
<feature type="domain" description="RNA-binding S4" evidence="6">
    <location>
        <begin position="3"/>
        <end position="62"/>
    </location>
</feature>
<feature type="compositionally biased region" description="Polar residues" evidence="5">
    <location>
        <begin position="245"/>
        <end position="256"/>
    </location>
</feature>
<dbReference type="Pfam" id="PF01479">
    <property type="entry name" value="S4"/>
    <property type="match status" value="1"/>
</dbReference>
<comment type="caution">
    <text evidence="7">The sequence shown here is derived from an EMBL/GenBank/DDBJ whole genome shotgun (WGS) entry which is preliminary data.</text>
</comment>
<evidence type="ECO:0000256" key="5">
    <source>
        <dbReference type="SAM" id="MobiDB-lite"/>
    </source>
</evidence>
<dbReference type="PROSITE" id="PS50889">
    <property type="entry name" value="S4"/>
    <property type="match status" value="1"/>
</dbReference>
<keyword evidence="3" id="KW-0694">RNA-binding</keyword>
<evidence type="ECO:0000256" key="3">
    <source>
        <dbReference type="PROSITE-ProRule" id="PRU00182"/>
    </source>
</evidence>
<accession>A0ABQ0K196</accession>
<dbReference type="PROSITE" id="PS01149">
    <property type="entry name" value="PSI_RSU"/>
    <property type="match status" value="1"/>
</dbReference>
<evidence type="ECO:0000313" key="8">
    <source>
        <dbReference type="Proteomes" id="UP000032309"/>
    </source>
</evidence>
<dbReference type="SUPFAM" id="SSF55174">
    <property type="entry name" value="Alpha-L RNA-binding motif"/>
    <property type="match status" value="1"/>
</dbReference>